<dbReference type="InParanoid" id="C3YYV0"/>
<evidence type="ECO:0000313" key="1">
    <source>
        <dbReference type="EMBL" id="EEN54458.1"/>
    </source>
</evidence>
<protein>
    <submittedName>
        <fullName evidence="1">Uncharacterized protein</fullName>
    </submittedName>
</protein>
<gene>
    <name evidence="1" type="ORF">BRAFLDRAFT_83262</name>
</gene>
<reference evidence="1" key="1">
    <citation type="journal article" date="2008" name="Nature">
        <title>The amphioxus genome and the evolution of the chordate karyotype.</title>
        <authorList>
            <consortium name="US DOE Joint Genome Institute (JGI-PGF)"/>
            <person name="Putnam N.H."/>
            <person name="Butts T."/>
            <person name="Ferrier D.E.K."/>
            <person name="Furlong R.F."/>
            <person name="Hellsten U."/>
            <person name="Kawashima T."/>
            <person name="Robinson-Rechavi M."/>
            <person name="Shoguchi E."/>
            <person name="Terry A."/>
            <person name="Yu J.-K."/>
            <person name="Benito-Gutierrez E.L."/>
            <person name="Dubchak I."/>
            <person name="Garcia-Fernandez J."/>
            <person name="Gibson-Brown J.J."/>
            <person name="Grigoriev I.V."/>
            <person name="Horton A.C."/>
            <person name="de Jong P.J."/>
            <person name="Jurka J."/>
            <person name="Kapitonov V.V."/>
            <person name="Kohara Y."/>
            <person name="Kuroki Y."/>
            <person name="Lindquist E."/>
            <person name="Lucas S."/>
            <person name="Osoegawa K."/>
            <person name="Pennacchio L.A."/>
            <person name="Salamov A.A."/>
            <person name="Satou Y."/>
            <person name="Sauka-Spengler T."/>
            <person name="Schmutz J."/>
            <person name="Shin-I T."/>
            <person name="Toyoda A."/>
            <person name="Bronner-Fraser M."/>
            <person name="Fujiyama A."/>
            <person name="Holland L.Z."/>
            <person name="Holland P.W.H."/>
            <person name="Satoh N."/>
            <person name="Rokhsar D.S."/>
        </authorList>
    </citation>
    <scope>NUCLEOTIDE SEQUENCE [LARGE SCALE GENOMIC DNA]</scope>
    <source>
        <strain evidence="1">S238N-H82</strain>
        <tissue evidence="1">Testes</tissue>
    </source>
</reference>
<sequence length="122" mass="13443">MGPDREPAVALLGVTGLDSGLMIDLLSVLELDNDRDLEELEELRERPRRGVAGLDSGLVGGVLPVLPKRNALDPVDWLDIVVTRVPLDDLLPDEDALELVDWLDMVVTRVLLDDLLLDEDVI</sequence>
<dbReference type="EMBL" id="GG666565">
    <property type="protein sequence ID" value="EEN54458.1"/>
    <property type="molecule type" value="Genomic_DNA"/>
</dbReference>
<accession>C3YYV0</accession>
<organism>
    <name type="scientific">Branchiostoma floridae</name>
    <name type="common">Florida lancelet</name>
    <name type="synonym">Amphioxus</name>
    <dbReference type="NCBI Taxonomy" id="7739"/>
    <lineage>
        <taxon>Eukaryota</taxon>
        <taxon>Metazoa</taxon>
        <taxon>Chordata</taxon>
        <taxon>Cephalochordata</taxon>
        <taxon>Leptocardii</taxon>
        <taxon>Amphioxiformes</taxon>
        <taxon>Branchiostomatidae</taxon>
        <taxon>Branchiostoma</taxon>
    </lineage>
</organism>
<dbReference type="AlphaFoldDB" id="C3YYV0"/>
<proteinExistence type="predicted"/>
<name>C3YYV0_BRAFL</name>